<feature type="domain" description="Helicase-associated" evidence="2">
    <location>
        <begin position="289"/>
        <end position="346"/>
    </location>
</feature>
<evidence type="ECO:0000256" key="1">
    <source>
        <dbReference type="SAM" id="MobiDB-lite"/>
    </source>
</evidence>
<feature type="compositionally biased region" description="Polar residues" evidence="1">
    <location>
        <begin position="472"/>
        <end position="488"/>
    </location>
</feature>
<feature type="region of interest" description="Disordered" evidence="1">
    <location>
        <begin position="424"/>
        <end position="491"/>
    </location>
</feature>
<dbReference type="OrthoDB" id="498381at2759"/>
<feature type="compositionally biased region" description="Low complexity" evidence="1">
    <location>
        <begin position="525"/>
        <end position="538"/>
    </location>
</feature>
<feature type="region of interest" description="Disordered" evidence="1">
    <location>
        <begin position="82"/>
        <end position="101"/>
    </location>
</feature>
<evidence type="ECO:0000313" key="3">
    <source>
        <dbReference type="EMBL" id="EJK61851.1"/>
    </source>
</evidence>
<sequence>AILSVEQQEAGQCENHSPCPCFAVSGPEHAPSVLTSLYFMISYLNSNLGSRASERRPHFRERSGLECWFGRRTTSHINHINTKLPNDAAAPPHSHESTTSSESEATALFWMAYTATMPPSRKGSRSSSRSWSSRTNPPVNMREDTLGGQKQNKIDQKWSARFEELLDYSSEHGDCNVPKSQGKLGQWVSTQRQVFMAGSMAQDRIDRLSSIGFKWTRKPTVLWEARFDELVQYKAKHGDCNVPRDQGQLGTWVNNQRSAYNANSLAQDRIVRLNNIGFKWATKVEAPTVPWETRFDELVRYKAKHGDCNVPRRQGQLGTWVSHQRTAYMAGSLGQDRIVRLNNIGFKWAPKVEAPTVPWETRFDELVQYKAKHDNCKVPQRQGPLGCWVNHQRRNYKKGKLAQDRVNRLNGIGFDWTLLKGAPRKRKDLPRTQNRSSSRKKRASSRSTNVDSASVGAGARDNETMNEGRDVTSVSLPAPSNRSYLNRGTESDDEVDEIGAFIYAQVMQRRQVIDSEVRKREKSESPSSPSSNPRSEASMCPSLKALPELCVSNSTAGYDVKTDSKIDMKFVKTEDAPIKTE</sequence>
<reference evidence="3 4" key="1">
    <citation type="journal article" date="2012" name="Genome Biol.">
        <title>Genome and low-iron response of an oceanic diatom adapted to chronic iron limitation.</title>
        <authorList>
            <person name="Lommer M."/>
            <person name="Specht M."/>
            <person name="Roy A.S."/>
            <person name="Kraemer L."/>
            <person name="Andreson R."/>
            <person name="Gutowska M.A."/>
            <person name="Wolf J."/>
            <person name="Bergner S.V."/>
            <person name="Schilhabel M.B."/>
            <person name="Klostermeier U.C."/>
            <person name="Beiko R.G."/>
            <person name="Rosenstiel P."/>
            <person name="Hippler M."/>
            <person name="Laroche J."/>
        </authorList>
    </citation>
    <scope>NUCLEOTIDE SEQUENCE [LARGE SCALE GENOMIC DNA]</scope>
    <source>
        <strain evidence="3 4">CCMP1005</strain>
    </source>
</reference>
<dbReference type="PANTHER" id="PTHR33418">
    <property type="entry name" value="HELICASE-ASSOCIATED"/>
    <property type="match status" value="1"/>
</dbReference>
<feature type="region of interest" description="Disordered" evidence="1">
    <location>
        <begin position="118"/>
        <end position="153"/>
    </location>
</feature>
<evidence type="ECO:0000313" key="4">
    <source>
        <dbReference type="Proteomes" id="UP000266841"/>
    </source>
</evidence>
<name>K0SLL6_THAOC</name>
<dbReference type="Pfam" id="PF03457">
    <property type="entry name" value="HA"/>
    <property type="match status" value="4"/>
</dbReference>
<dbReference type="Proteomes" id="UP000266841">
    <property type="component" value="Unassembled WGS sequence"/>
</dbReference>
<evidence type="ECO:0000259" key="2">
    <source>
        <dbReference type="Pfam" id="PF03457"/>
    </source>
</evidence>
<comment type="caution">
    <text evidence="3">The sequence shown here is derived from an EMBL/GenBank/DDBJ whole genome shotgun (WGS) entry which is preliminary data.</text>
</comment>
<feature type="domain" description="Helicase-associated" evidence="2">
    <location>
        <begin position="155"/>
        <end position="213"/>
    </location>
</feature>
<feature type="compositionally biased region" description="Basic and acidic residues" evidence="1">
    <location>
        <begin position="460"/>
        <end position="470"/>
    </location>
</feature>
<dbReference type="InterPro" id="IPR005114">
    <property type="entry name" value="Helicase_assoc"/>
</dbReference>
<accession>K0SLL6</accession>
<dbReference type="eggNOG" id="ENOG502SC1P">
    <property type="taxonomic scope" value="Eukaryota"/>
</dbReference>
<keyword evidence="4" id="KW-1185">Reference proteome</keyword>
<dbReference type="Gene3D" id="6.10.140.530">
    <property type="match status" value="4"/>
</dbReference>
<dbReference type="PANTHER" id="PTHR33418:SF1">
    <property type="entry name" value="HELICASE-ASSOCIATED DOMAIN-CONTAINING PROTEIN"/>
    <property type="match status" value="1"/>
</dbReference>
<feature type="non-terminal residue" evidence="3">
    <location>
        <position position="1"/>
    </location>
</feature>
<feature type="compositionally biased region" description="Basic and acidic residues" evidence="1">
    <location>
        <begin position="515"/>
        <end position="524"/>
    </location>
</feature>
<gene>
    <name evidence="3" type="ORF">THAOC_17581</name>
</gene>
<feature type="domain" description="Helicase-associated" evidence="2">
    <location>
        <begin position="357"/>
        <end position="414"/>
    </location>
</feature>
<organism evidence="3 4">
    <name type="scientific">Thalassiosira oceanica</name>
    <name type="common">Marine diatom</name>
    <dbReference type="NCBI Taxonomy" id="159749"/>
    <lineage>
        <taxon>Eukaryota</taxon>
        <taxon>Sar</taxon>
        <taxon>Stramenopiles</taxon>
        <taxon>Ochrophyta</taxon>
        <taxon>Bacillariophyta</taxon>
        <taxon>Coscinodiscophyceae</taxon>
        <taxon>Thalassiosirophycidae</taxon>
        <taxon>Thalassiosirales</taxon>
        <taxon>Thalassiosiraceae</taxon>
        <taxon>Thalassiosira</taxon>
    </lineage>
</organism>
<dbReference type="EMBL" id="AGNL01019397">
    <property type="protein sequence ID" value="EJK61851.1"/>
    <property type="molecule type" value="Genomic_DNA"/>
</dbReference>
<feature type="region of interest" description="Disordered" evidence="1">
    <location>
        <begin position="515"/>
        <end position="540"/>
    </location>
</feature>
<proteinExistence type="predicted"/>
<dbReference type="AlphaFoldDB" id="K0SLL6"/>
<feature type="domain" description="Helicase-associated" evidence="2">
    <location>
        <begin position="223"/>
        <end position="278"/>
    </location>
</feature>
<feature type="compositionally biased region" description="Low complexity" evidence="1">
    <location>
        <begin position="125"/>
        <end position="134"/>
    </location>
</feature>
<protein>
    <recommendedName>
        <fullName evidence="2">Helicase-associated domain-containing protein</fullName>
    </recommendedName>
</protein>